<dbReference type="RefSeq" id="WP_285453120.1">
    <property type="nucleotide sequence ID" value="NZ_CP127173.1"/>
</dbReference>
<reference evidence="1 2" key="1">
    <citation type="submission" date="2023-06" db="EMBL/GenBank/DDBJ databases">
        <authorList>
            <person name="Oyuntsetseg B."/>
            <person name="Kim S.B."/>
        </authorList>
    </citation>
    <scope>NUCLEOTIDE SEQUENCE [LARGE SCALE GENOMIC DNA]</scope>
    <source>
        <strain evidence="1 2">2-2</strain>
    </source>
</reference>
<name>A0ABY8XKC2_9PSEU</name>
<sequence length="116" mass="12872">MTHRLLRSVSGHLRQRGHHAAFRIAPPVWDESRQWLARLLHELAIFGWLRCGCIEPGPAAELVAFGWLRGGCVEPGLAAELVERGERAAADGDLRELRAVNAELRRLVPPGGLPWT</sequence>
<evidence type="ECO:0000313" key="2">
    <source>
        <dbReference type="Proteomes" id="UP001227101"/>
    </source>
</evidence>
<proteinExistence type="predicted"/>
<evidence type="ECO:0000313" key="1">
    <source>
        <dbReference type="EMBL" id="WIV56059.1"/>
    </source>
</evidence>
<keyword evidence="2" id="KW-1185">Reference proteome</keyword>
<accession>A0ABY8XKC2</accession>
<dbReference type="Proteomes" id="UP001227101">
    <property type="component" value="Chromosome"/>
</dbReference>
<gene>
    <name evidence="1" type="ORF">QP939_45910</name>
</gene>
<protein>
    <submittedName>
        <fullName evidence="1">Uncharacterized protein</fullName>
    </submittedName>
</protein>
<organism evidence="1 2">
    <name type="scientific">Amycolatopsis nalaikhensis</name>
    <dbReference type="NCBI Taxonomy" id="715472"/>
    <lineage>
        <taxon>Bacteria</taxon>
        <taxon>Bacillati</taxon>
        <taxon>Actinomycetota</taxon>
        <taxon>Actinomycetes</taxon>
        <taxon>Pseudonocardiales</taxon>
        <taxon>Pseudonocardiaceae</taxon>
        <taxon>Amycolatopsis</taxon>
    </lineage>
</organism>
<dbReference type="EMBL" id="CP127173">
    <property type="protein sequence ID" value="WIV56059.1"/>
    <property type="molecule type" value="Genomic_DNA"/>
</dbReference>